<dbReference type="AlphaFoldDB" id="A0A3Q1GKV0"/>
<dbReference type="GeneTree" id="ENSGT00390000002461"/>
<dbReference type="InParanoid" id="A0A3Q1GKV0"/>
<dbReference type="InterPro" id="IPR011047">
    <property type="entry name" value="Quinoprotein_ADH-like_sf"/>
</dbReference>
<organism evidence="15 16">
    <name type="scientific">Acanthochromis polyacanthus</name>
    <name type="common">spiny chromis</name>
    <dbReference type="NCBI Taxonomy" id="80966"/>
    <lineage>
        <taxon>Eukaryota</taxon>
        <taxon>Metazoa</taxon>
        <taxon>Chordata</taxon>
        <taxon>Craniata</taxon>
        <taxon>Vertebrata</taxon>
        <taxon>Euteleostomi</taxon>
        <taxon>Actinopterygii</taxon>
        <taxon>Neopterygii</taxon>
        <taxon>Teleostei</taxon>
        <taxon>Neoteleostei</taxon>
        <taxon>Acanthomorphata</taxon>
        <taxon>Ovalentaria</taxon>
        <taxon>Pomacentridae</taxon>
        <taxon>Acanthochromis</taxon>
    </lineage>
</organism>
<keyword evidence="11" id="KW-0325">Glycoprotein</keyword>
<evidence type="ECO:0000256" key="8">
    <source>
        <dbReference type="ARBA" id="ARBA00022989"/>
    </source>
</evidence>
<evidence type="ECO:0000256" key="12">
    <source>
        <dbReference type="SAM" id="SignalP"/>
    </source>
</evidence>
<dbReference type="Pfam" id="PF25293">
    <property type="entry name" value="Beta-prop_EMC1_N"/>
    <property type="match status" value="1"/>
</dbReference>
<evidence type="ECO:0000256" key="9">
    <source>
        <dbReference type="ARBA" id="ARBA00023136"/>
    </source>
</evidence>
<dbReference type="InterPro" id="IPR026895">
    <property type="entry name" value="EMC1"/>
</dbReference>
<dbReference type="FunFam" id="2.130.10.10:FF:000856">
    <property type="entry name" value="ER membrane protein complex subunit 1"/>
    <property type="match status" value="1"/>
</dbReference>
<dbReference type="PANTHER" id="PTHR21573:SF0">
    <property type="entry name" value="ER MEMBRANE PROTEIN COMPLEX SUBUNIT 1"/>
    <property type="match status" value="1"/>
</dbReference>
<keyword evidence="5" id="KW-0812">Transmembrane</keyword>
<feature type="domain" description="ER membrane protein complex subunit 1 C-terminal" evidence="13">
    <location>
        <begin position="671"/>
        <end position="876"/>
    </location>
</feature>
<dbReference type="PANTHER" id="PTHR21573">
    <property type="entry name" value="ER MEMBRANE PROTEIN COMPLEX SUBUNIT 1"/>
    <property type="match status" value="1"/>
</dbReference>
<evidence type="ECO:0000256" key="10">
    <source>
        <dbReference type="ARBA" id="ARBA00023157"/>
    </source>
</evidence>
<comment type="similarity">
    <text evidence="2">Belongs to the EMC1 family.</text>
</comment>
<feature type="domain" description="EMC1 first beta-propeller" evidence="14">
    <location>
        <begin position="20"/>
        <end position="270"/>
    </location>
</feature>
<evidence type="ECO:0000256" key="5">
    <source>
        <dbReference type="ARBA" id="ARBA00022692"/>
    </source>
</evidence>
<evidence type="ECO:0000256" key="7">
    <source>
        <dbReference type="ARBA" id="ARBA00022824"/>
    </source>
</evidence>
<dbReference type="GO" id="GO:0072546">
    <property type="term" value="C:EMC complex"/>
    <property type="evidence" value="ECO:0007669"/>
    <property type="project" value="InterPro"/>
</dbReference>
<evidence type="ECO:0000313" key="15">
    <source>
        <dbReference type="Ensembl" id="ENSAPOP00000031316.1"/>
    </source>
</evidence>
<keyword evidence="16" id="KW-1185">Reference proteome</keyword>
<accession>A0A3Q1GKV0</accession>
<sequence length="877" mass="99539">MAKLILLWLKCVIFWATIEAVFEDQVGKFDWRQQYVGKVRFSHFDTHVQSSKKVLVATERNVFAALNTRTGELFWRHVDKSGSEGNIDALLQHGQDAVLMVGNGRLLRSWEISVGGLNWEVVLDSGSFQSACLVGQQDMVKHVAVLKKTAISVHYLSNGHQKWIENLPETETVDYQAVYSDGNGEVYVLGVVPHSHIAIVVYSLEDGEIIKQMSVEAPWLSNIQASCVVVGQGMLTCVDSAAMSFYMLDLRLQLQMTQVPLQAYSVNLFSAETGRRLLDTTLIDFYSVFQLYVQAFLKKDDSVGYRAMVQTEDHTLTFIQQPGRVMWTREEALSDVVTMEMVDLPLTGTQAELEGEFGKKADGLMSMVMKRLSSQLILLQAWIAHLWKLFYDARKPRSQVKNDITIENLSRDEFNLQKMMVMVTASGKLFGIDSKTGGILWRHYLDNVPPNAAFKLMVQRTTAHFPHPPQCTLLIKDKDTGLATLHVFNPIFGKKSHVTPPALPQPVLQSLMLPLMDQDYAKVLLLIDDHYKVSAFPSTKNVLQQLQEMAASIFFYLVDSSQGRLSGYRLRTDLSTEQIWEVVIPPEVQRIVSVKGKRPNEHVHSQGRVMGDRSVLYKYLNPNLLAVVTESTDLHQERSFIGILLIDGVTGRIIHEAVQRKARGPVHVVHSENWVVYEYWSTKSRRNEFSVIELYEGMELYNSTVFSSLDRPHAPQVLQQSYIFPSSISTMEATLTEKGITSRHLLIGLPSGGILSLPKMFLDPRRPEIVSEQSREENLIPYAPELLIRTEWFINYNQTVSRVRGIYTAPSGLESTCLVVAYGLDIYQTRVYPSKQFDVLKDDYDYMLISSVLFALFFATMISKRLAEVKLLNRAWR</sequence>
<comment type="subunit">
    <text evidence="3">Component of the ER membrane protein complex (EMC).</text>
</comment>
<dbReference type="InterPro" id="IPR015943">
    <property type="entry name" value="WD40/YVTN_repeat-like_dom_sf"/>
</dbReference>
<evidence type="ECO:0000256" key="6">
    <source>
        <dbReference type="ARBA" id="ARBA00022729"/>
    </source>
</evidence>
<dbReference type="InterPro" id="IPR011678">
    <property type="entry name" value="EMC1_C"/>
</dbReference>
<reference evidence="15" key="2">
    <citation type="submission" date="2025-09" db="UniProtKB">
        <authorList>
            <consortium name="Ensembl"/>
        </authorList>
    </citation>
    <scope>IDENTIFICATION</scope>
</reference>
<evidence type="ECO:0000256" key="1">
    <source>
        <dbReference type="ARBA" id="ARBA00004115"/>
    </source>
</evidence>
<comment type="subcellular location">
    <subcellularLocation>
        <location evidence="1">Endoplasmic reticulum membrane</location>
        <topology evidence="1">Single-pass type I membrane protein</topology>
    </subcellularLocation>
</comment>
<dbReference type="SUPFAM" id="SSF50998">
    <property type="entry name" value="Quinoprotein alcohol dehydrogenase-like"/>
    <property type="match status" value="1"/>
</dbReference>
<reference evidence="15" key="1">
    <citation type="submission" date="2025-08" db="UniProtKB">
        <authorList>
            <consortium name="Ensembl"/>
        </authorList>
    </citation>
    <scope>IDENTIFICATION</scope>
</reference>
<evidence type="ECO:0000313" key="16">
    <source>
        <dbReference type="Proteomes" id="UP000257200"/>
    </source>
</evidence>
<evidence type="ECO:0000259" key="14">
    <source>
        <dbReference type="Pfam" id="PF25293"/>
    </source>
</evidence>
<dbReference type="STRING" id="80966.ENSAPOP00000031316"/>
<evidence type="ECO:0000256" key="11">
    <source>
        <dbReference type="ARBA" id="ARBA00023180"/>
    </source>
</evidence>
<protein>
    <recommendedName>
        <fullName evidence="4">ER membrane protein complex subunit 1</fullName>
    </recommendedName>
</protein>
<evidence type="ECO:0000256" key="4">
    <source>
        <dbReference type="ARBA" id="ARBA00020824"/>
    </source>
</evidence>
<evidence type="ECO:0000259" key="13">
    <source>
        <dbReference type="Pfam" id="PF07774"/>
    </source>
</evidence>
<proteinExistence type="inferred from homology"/>
<dbReference type="Proteomes" id="UP000257200">
    <property type="component" value="Unplaced"/>
</dbReference>
<feature type="chain" id="PRO_5018784929" description="ER membrane protein complex subunit 1" evidence="12">
    <location>
        <begin position="21"/>
        <end position="877"/>
    </location>
</feature>
<dbReference type="InterPro" id="IPR058545">
    <property type="entry name" value="Beta-prop_EMC1_1st"/>
</dbReference>
<name>A0A3Q1GKV0_9TELE</name>
<evidence type="ECO:0000256" key="2">
    <source>
        <dbReference type="ARBA" id="ARBA00007904"/>
    </source>
</evidence>
<dbReference type="Gene3D" id="2.130.10.10">
    <property type="entry name" value="YVTN repeat-like/Quinoprotein amine dehydrogenase"/>
    <property type="match status" value="1"/>
</dbReference>
<dbReference type="GO" id="GO:0034975">
    <property type="term" value="P:protein folding in endoplasmic reticulum"/>
    <property type="evidence" value="ECO:0007669"/>
    <property type="project" value="TreeGrafter"/>
</dbReference>
<evidence type="ECO:0000256" key="3">
    <source>
        <dbReference type="ARBA" id="ARBA00011276"/>
    </source>
</evidence>
<keyword evidence="6 12" id="KW-0732">Signal</keyword>
<dbReference type="Ensembl" id="ENSAPOT00000024200.1">
    <property type="protein sequence ID" value="ENSAPOP00000031316.1"/>
    <property type="gene ID" value="ENSAPOG00000018539.1"/>
</dbReference>
<keyword evidence="8" id="KW-1133">Transmembrane helix</keyword>
<keyword evidence="10" id="KW-1015">Disulfide bond</keyword>
<feature type="signal peptide" evidence="12">
    <location>
        <begin position="1"/>
        <end position="20"/>
    </location>
</feature>
<keyword evidence="9" id="KW-0472">Membrane</keyword>
<keyword evidence="7" id="KW-0256">Endoplasmic reticulum</keyword>
<dbReference type="Pfam" id="PF07774">
    <property type="entry name" value="EMC1_C"/>
    <property type="match status" value="1"/>
</dbReference>